<protein>
    <submittedName>
        <fullName evidence="1">Uncharacterized protein</fullName>
    </submittedName>
</protein>
<dbReference type="PANTHER" id="PTHR37193:SF1">
    <property type="entry name" value="ALPHA-1,6-MANNOSYL-GLYCOPROTEIN 2-BETA-N-ACETYLGLUCOSAMINYLTRANSFERASE"/>
    <property type="match status" value="1"/>
</dbReference>
<accession>A0A438K1M1</accession>
<dbReference type="Proteomes" id="UP000288805">
    <property type="component" value="Unassembled WGS sequence"/>
</dbReference>
<evidence type="ECO:0000313" key="1">
    <source>
        <dbReference type="EMBL" id="RVX15106.1"/>
    </source>
</evidence>
<name>A0A438K1M1_VITVI</name>
<dbReference type="PANTHER" id="PTHR37193">
    <property type="entry name" value="ALPHA-1,6-MANNOSYL-GLYCOPROTEIN 2-BETA-N-ACETYLGLUCOSAMINYLTRANSFERASE"/>
    <property type="match status" value="1"/>
</dbReference>
<reference evidence="1 2" key="1">
    <citation type="journal article" date="2018" name="PLoS Genet.">
        <title>Population sequencing reveals clonal diversity and ancestral inbreeding in the grapevine cultivar Chardonnay.</title>
        <authorList>
            <person name="Roach M.J."/>
            <person name="Johnson D.L."/>
            <person name="Bohlmann J."/>
            <person name="van Vuuren H.J."/>
            <person name="Jones S.J."/>
            <person name="Pretorius I.S."/>
            <person name="Schmidt S.A."/>
            <person name="Borneman A.R."/>
        </authorList>
    </citation>
    <scope>NUCLEOTIDE SEQUENCE [LARGE SCALE GENOMIC DNA]</scope>
    <source>
        <strain evidence="2">cv. Chardonnay</strain>
        <tissue evidence="1">Leaf</tissue>
    </source>
</reference>
<sequence length="101" mass="10991">MEIIREMKKIWFTLKVTLLAARNERESVQIAMRPKVSWGGSGGAVQVQCSDLCSPSGDRLVVGESLKLRRVVSILGVPDALVPLDLPVSQISLLPGYIPCC</sequence>
<comment type="caution">
    <text evidence="1">The sequence shown here is derived from an EMBL/GenBank/DDBJ whole genome shotgun (WGS) entry which is preliminary data.</text>
</comment>
<evidence type="ECO:0000313" key="2">
    <source>
        <dbReference type="Proteomes" id="UP000288805"/>
    </source>
</evidence>
<proteinExistence type="predicted"/>
<dbReference type="EMBL" id="QGNW01000019">
    <property type="protein sequence ID" value="RVX15106.1"/>
    <property type="molecule type" value="Genomic_DNA"/>
</dbReference>
<gene>
    <name evidence="1" type="ORF">CK203_007887</name>
</gene>
<dbReference type="AlphaFoldDB" id="A0A438K1M1"/>
<organism evidence="1 2">
    <name type="scientific">Vitis vinifera</name>
    <name type="common">Grape</name>
    <dbReference type="NCBI Taxonomy" id="29760"/>
    <lineage>
        <taxon>Eukaryota</taxon>
        <taxon>Viridiplantae</taxon>
        <taxon>Streptophyta</taxon>
        <taxon>Embryophyta</taxon>
        <taxon>Tracheophyta</taxon>
        <taxon>Spermatophyta</taxon>
        <taxon>Magnoliopsida</taxon>
        <taxon>eudicotyledons</taxon>
        <taxon>Gunneridae</taxon>
        <taxon>Pentapetalae</taxon>
        <taxon>rosids</taxon>
        <taxon>Vitales</taxon>
        <taxon>Vitaceae</taxon>
        <taxon>Viteae</taxon>
        <taxon>Vitis</taxon>
    </lineage>
</organism>